<protein>
    <submittedName>
        <fullName evidence="2">Uncharacterized protein</fullName>
    </submittedName>
</protein>
<feature type="compositionally biased region" description="Acidic residues" evidence="1">
    <location>
        <begin position="204"/>
        <end position="222"/>
    </location>
</feature>
<dbReference type="Proteomes" id="UP000799777">
    <property type="component" value="Unassembled WGS sequence"/>
</dbReference>
<reference evidence="2" key="1">
    <citation type="journal article" date="2020" name="Stud. Mycol.">
        <title>101 Dothideomycetes genomes: a test case for predicting lifestyles and emergence of pathogens.</title>
        <authorList>
            <person name="Haridas S."/>
            <person name="Albert R."/>
            <person name="Binder M."/>
            <person name="Bloem J."/>
            <person name="Labutti K."/>
            <person name="Salamov A."/>
            <person name="Andreopoulos B."/>
            <person name="Baker S."/>
            <person name="Barry K."/>
            <person name="Bills G."/>
            <person name="Bluhm B."/>
            <person name="Cannon C."/>
            <person name="Castanera R."/>
            <person name="Culley D."/>
            <person name="Daum C."/>
            <person name="Ezra D."/>
            <person name="Gonzalez J."/>
            <person name="Henrissat B."/>
            <person name="Kuo A."/>
            <person name="Liang C."/>
            <person name="Lipzen A."/>
            <person name="Lutzoni F."/>
            <person name="Magnuson J."/>
            <person name="Mondo S."/>
            <person name="Nolan M."/>
            <person name="Ohm R."/>
            <person name="Pangilinan J."/>
            <person name="Park H.-J."/>
            <person name="Ramirez L."/>
            <person name="Alfaro M."/>
            <person name="Sun H."/>
            <person name="Tritt A."/>
            <person name="Yoshinaga Y."/>
            <person name="Zwiers L.-H."/>
            <person name="Turgeon B."/>
            <person name="Goodwin S."/>
            <person name="Spatafora J."/>
            <person name="Crous P."/>
            <person name="Grigoriev I."/>
        </authorList>
    </citation>
    <scope>NUCLEOTIDE SEQUENCE</scope>
    <source>
        <strain evidence="2">CBS 110217</strain>
    </source>
</reference>
<dbReference type="OrthoDB" id="3795483at2759"/>
<feature type="region of interest" description="Disordered" evidence="1">
    <location>
        <begin position="53"/>
        <end position="242"/>
    </location>
</feature>
<organism evidence="2 3">
    <name type="scientific">Setomelanomma holmii</name>
    <dbReference type="NCBI Taxonomy" id="210430"/>
    <lineage>
        <taxon>Eukaryota</taxon>
        <taxon>Fungi</taxon>
        <taxon>Dikarya</taxon>
        <taxon>Ascomycota</taxon>
        <taxon>Pezizomycotina</taxon>
        <taxon>Dothideomycetes</taxon>
        <taxon>Pleosporomycetidae</taxon>
        <taxon>Pleosporales</taxon>
        <taxon>Pleosporineae</taxon>
        <taxon>Phaeosphaeriaceae</taxon>
        <taxon>Setomelanomma</taxon>
    </lineage>
</organism>
<name>A0A9P4HLI6_9PLEO</name>
<feature type="compositionally biased region" description="Low complexity" evidence="1">
    <location>
        <begin position="223"/>
        <end position="232"/>
    </location>
</feature>
<feature type="compositionally biased region" description="Acidic residues" evidence="1">
    <location>
        <begin position="73"/>
        <end position="141"/>
    </location>
</feature>
<keyword evidence="3" id="KW-1185">Reference proteome</keyword>
<proteinExistence type="predicted"/>
<dbReference type="AlphaFoldDB" id="A0A9P4HLI6"/>
<comment type="caution">
    <text evidence="2">The sequence shown here is derived from an EMBL/GenBank/DDBJ whole genome shotgun (WGS) entry which is preliminary data.</text>
</comment>
<feature type="compositionally biased region" description="Low complexity" evidence="1">
    <location>
        <begin position="179"/>
        <end position="189"/>
    </location>
</feature>
<dbReference type="EMBL" id="ML978158">
    <property type="protein sequence ID" value="KAF2035166.1"/>
    <property type="molecule type" value="Genomic_DNA"/>
</dbReference>
<evidence type="ECO:0000256" key="1">
    <source>
        <dbReference type="SAM" id="MobiDB-lite"/>
    </source>
</evidence>
<evidence type="ECO:0000313" key="2">
    <source>
        <dbReference type="EMBL" id="KAF2035166.1"/>
    </source>
</evidence>
<accession>A0A9P4HLI6</accession>
<feature type="compositionally biased region" description="Polar residues" evidence="1">
    <location>
        <begin position="144"/>
        <end position="161"/>
    </location>
</feature>
<evidence type="ECO:0000313" key="3">
    <source>
        <dbReference type="Proteomes" id="UP000799777"/>
    </source>
</evidence>
<gene>
    <name evidence="2" type="ORF">EK21DRAFT_54892</name>
</gene>
<sequence>MTDNKAASASTSLLMELPLEVRHHIFEYTTARDIKPKKLLRKWFEKKEIKELIANQTAADPNGPAPRVVTNNEYEEDSDVPEPEEDEGQDSEAEDVDDLDSEDNEDNDEEEDDEAEQDQDQEEEPLEDEVEAELDEEDEEGMSPNHTPQAQNTTQPLTLVQAQPLPYAQTATQAPGQVAATTGDSTTDADTQDHDGETGTSEVIQDEASADNDKNDDEEAANDDGANAATAAAPPPPPAPAPVIQAARKWRYIPNFMRITHCPPPVELLLASKQLNDEAKNWFYDVAILQINATGSFAHTSFFEEAFSQITDAAFSPMENVRKVESTFVWDTTWLRADTTGCAEAIFPALLRQRAEFVRQILSQAPDLREVTIHWHDSAQDEDAAIFMQDILVPFLSLNANVKVEEHYIAADAKPHKRSTAGKRRLEFQAIVDAGLDRLF</sequence>